<dbReference type="InterPro" id="IPR020846">
    <property type="entry name" value="MFS_dom"/>
</dbReference>
<organism evidence="10 11">
    <name type="scientific">Rhizodiscina lignyota</name>
    <dbReference type="NCBI Taxonomy" id="1504668"/>
    <lineage>
        <taxon>Eukaryota</taxon>
        <taxon>Fungi</taxon>
        <taxon>Dikarya</taxon>
        <taxon>Ascomycota</taxon>
        <taxon>Pezizomycotina</taxon>
        <taxon>Dothideomycetes</taxon>
        <taxon>Pleosporomycetidae</taxon>
        <taxon>Aulographales</taxon>
        <taxon>Rhizodiscinaceae</taxon>
        <taxon>Rhizodiscina</taxon>
    </lineage>
</organism>
<feature type="domain" description="Major facilitator superfamily (MFS) profile" evidence="9">
    <location>
        <begin position="22"/>
        <end position="485"/>
    </location>
</feature>
<feature type="transmembrane region" description="Helical" evidence="8">
    <location>
        <begin position="129"/>
        <end position="147"/>
    </location>
</feature>
<dbReference type="InterPro" id="IPR036259">
    <property type="entry name" value="MFS_trans_sf"/>
</dbReference>
<keyword evidence="11" id="KW-1185">Reference proteome</keyword>
<evidence type="ECO:0000259" key="9">
    <source>
        <dbReference type="PROSITE" id="PS50850"/>
    </source>
</evidence>
<feature type="transmembrane region" description="Helical" evidence="8">
    <location>
        <begin position="327"/>
        <end position="347"/>
    </location>
</feature>
<name>A0A9P4MAD3_9PEZI</name>
<dbReference type="EMBL" id="ML978121">
    <property type="protein sequence ID" value="KAF2103828.1"/>
    <property type="molecule type" value="Genomic_DNA"/>
</dbReference>
<dbReference type="GO" id="GO:0016020">
    <property type="term" value="C:membrane"/>
    <property type="evidence" value="ECO:0007669"/>
    <property type="project" value="UniProtKB-SubCell"/>
</dbReference>
<reference evidence="10" key="1">
    <citation type="journal article" date="2020" name="Stud. Mycol.">
        <title>101 Dothideomycetes genomes: a test case for predicting lifestyles and emergence of pathogens.</title>
        <authorList>
            <person name="Haridas S."/>
            <person name="Albert R."/>
            <person name="Binder M."/>
            <person name="Bloem J."/>
            <person name="Labutti K."/>
            <person name="Salamov A."/>
            <person name="Andreopoulos B."/>
            <person name="Baker S."/>
            <person name="Barry K."/>
            <person name="Bills G."/>
            <person name="Bluhm B."/>
            <person name="Cannon C."/>
            <person name="Castanera R."/>
            <person name="Culley D."/>
            <person name="Daum C."/>
            <person name="Ezra D."/>
            <person name="Gonzalez J."/>
            <person name="Henrissat B."/>
            <person name="Kuo A."/>
            <person name="Liang C."/>
            <person name="Lipzen A."/>
            <person name="Lutzoni F."/>
            <person name="Magnuson J."/>
            <person name="Mondo S."/>
            <person name="Nolan M."/>
            <person name="Ohm R."/>
            <person name="Pangilinan J."/>
            <person name="Park H.-J."/>
            <person name="Ramirez L."/>
            <person name="Alfaro M."/>
            <person name="Sun H."/>
            <person name="Tritt A."/>
            <person name="Yoshinaga Y."/>
            <person name="Zwiers L.-H."/>
            <person name="Turgeon B."/>
            <person name="Goodwin S."/>
            <person name="Spatafora J."/>
            <person name="Crous P."/>
            <person name="Grigoriev I."/>
        </authorList>
    </citation>
    <scope>NUCLEOTIDE SEQUENCE</scope>
    <source>
        <strain evidence="10">CBS 133067</strain>
    </source>
</reference>
<evidence type="ECO:0000256" key="6">
    <source>
        <dbReference type="ARBA" id="ARBA00023136"/>
    </source>
</evidence>
<feature type="transmembrane region" description="Helical" evidence="8">
    <location>
        <begin position="15"/>
        <end position="35"/>
    </location>
</feature>
<dbReference type="InterPro" id="IPR003663">
    <property type="entry name" value="Sugar/inositol_transpt"/>
</dbReference>
<dbReference type="PROSITE" id="PS50850">
    <property type="entry name" value="MFS"/>
    <property type="match status" value="1"/>
</dbReference>
<feature type="transmembrane region" description="Helical" evidence="8">
    <location>
        <begin position="392"/>
        <end position="411"/>
    </location>
</feature>
<evidence type="ECO:0000256" key="2">
    <source>
        <dbReference type="ARBA" id="ARBA00010992"/>
    </source>
</evidence>
<dbReference type="InterPro" id="IPR005828">
    <property type="entry name" value="MFS_sugar_transport-like"/>
</dbReference>
<evidence type="ECO:0000313" key="10">
    <source>
        <dbReference type="EMBL" id="KAF2103828.1"/>
    </source>
</evidence>
<dbReference type="FunFam" id="1.20.1250.20:FF:000313">
    <property type="entry name" value="MFS quinate transporter"/>
    <property type="match status" value="1"/>
</dbReference>
<dbReference type="InterPro" id="IPR050360">
    <property type="entry name" value="MFS_Sugar_Transporters"/>
</dbReference>
<dbReference type="PANTHER" id="PTHR48022">
    <property type="entry name" value="PLASTIDIC GLUCOSE TRANSPORTER 4"/>
    <property type="match status" value="1"/>
</dbReference>
<dbReference type="PANTHER" id="PTHR48022:SF8">
    <property type="entry name" value="MAJOR FACILITATOR SUPERFAMILY (MFS) PROFILE DOMAIN-CONTAINING PROTEIN-RELATED"/>
    <property type="match status" value="1"/>
</dbReference>
<protein>
    <submittedName>
        <fullName evidence="10">MFS quinate transporter-like protein</fullName>
    </submittedName>
</protein>
<dbReference type="PROSITE" id="PS00217">
    <property type="entry name" value="SUGAR_TRANSPORT_2"/>
    <property type="match status" value="1"/>
</dbReference>
<dbReference type="GO" id="GO:0005351">
    <property type="term" value="F:carbohydrate:proton symporter activity"/>
    <property type="evidence" value="ECO:0007669"/>
    <property type="project" value="TreeGrafter"/>
</dbReference>
<evidence type="ECO:0000256" key="3">
    <source>
        <dbReference type="ARBA" id="ARBA00022448"/>
    </source>
</evidence>
<sequence>MLYKEKLKDTPKEVLNWRLWYGVFVFGLMGAARGIDEGLIGTSSELEPFRKRFGLDEGTEDEQANRLGNITAMVQMGSILGALVGFYLTDKLGRLWATRQLCIVWAVGIAIFMGGAPTGSIGMVYAGRFIAGIGIGQTTVVAPTYLAETAPRAIRGLCVCMFAGAVYLGIMLAYFASWGSSKNIAPSQTQWLVPTSMHIMFSGIIFITSFLALESPRWLIKVGKHERAAATLCKLRKLPLEHPYVQTEIIDINDQLNREREATRGASWLGYAKELLFSSANRYRLMLSIMSQLLSQWSGASSITIYAPEYFAMMGTSGQNEKLFATAIFGVVKFISALLCAFFLIDFIGRKRALSIGIFLQFISMLYMAIFLQIDQNVGEEDAPQSPSQKRAATGAIVMIYFSGFGWALGWNSIQYLINSEIYPLRLRALGGSIAMTFHFVNQYGNSKAVPKMFLDMGYAGTMFFFSVITLIGLVWVYFCLPELAGKSLESIDAIFELPWYMIGRKYTLVEGQGGLSEMYDKHTEKESALYYKG</sequence>
<feature type="transmembrane region" description="Helical" evidence="8">
    <location>
        <begin position="154"/>
        <end position="176"/>
    </location>
</feature>
<dbReference type="PRINTS" id="PR00171">
    <property type="entry name" value="SUGRTRNSPORT"/>
</dbReference>
<gene>
    <name evidence="10" type="ORF">NA57DRAFT_62672</name>
</gene>
<feature type="transmembrane region" description="Helical" evidence="8">
    <location>
        <begin position="101"/>
        <end position="123"/>
    </location>
</feature>
<feature type="transmembrane region" description="Helical" evidence="8">
    <location>
        <begin position="354"/>
        <end position="372"/>
    </location>
</feature>
<keyword evidence="6 8" id="KW-0472">Membrane</keyword>
<feature type="transmembrane region" description="Helical" evidence="8">
    <location>
        <begin position="196"/>
        <end position="213"/>
    </location>
</feature>
<dbReference type="InterPro" id="IPR005829">
    <property type="entry name" value="Sugar_transporter_CS"/>
</dbReference>
<dbReference type="PROSITE" id="PS00216">
    <property type="entry name" value="SUGAR_TRANSPORT_1"/>
    <property type="match status" value="1"/>
</dbReference>
<keyword evidence="3 7" id="KW-0813">Transport</keyword>
<feature type="transmembrane region" description="Helical" evidence="8">
    <location>
        <begin position="70"/>
        <end position="89"/>
    </location>
</feature>
<feature type="transmembrane region" description="Helical" evidence="8">
    <location>
        <begin position="423"/>
        <end position="441"/>
    </location>
</feature>
<comment type="caution">
    <text evidence="10">The sequence shown here is derived from an EMBL/GenBank/DDBJ whole genome shotgun (WGS) entry which is preliminary data.</text>
</comment>
<proteinExistence type="inferred from homology"/>
<comment type="subcellular location">
    <subcellularLocation>
        <location evidence="1">Membrane</location>
        <topology evidence="1">Multi-pass membrane protein</topology>
    </subcellularLocation>
</comment>
<dbReference type="OrthoDB" id="5296287at2759"/>
<dbReference type="AlphaFoldDB" id="A0A9P4MAD3"/>
<evidence type="ECO:0000256" key="1">
    <source>
        <dbReference type="ARBA" id="ARBA00004141"/>
    </source>
</evidence>
<dbReference type="NCBIfam" id="TIGR00879">
    <property type="entry name" value="SP"/>
    <property type="match status" value="1"/>
</dbReference>
<feature type="transmembrane region" description="Helical" evidence="8">
    <location>
        <begin position="461"/>
        <end position="481"/>
    </location>
</feature>
<feature type="transmembrane region" description="Helical" evidence="8">
    <location>
        <begin position="285"/>
        <end position="307"/>
    </location>
</feature>
<keyword evidence="5 8" id="KW-1133">Transmembrane helix</keyword>
<evidence type="ECO:0000256" key="7">
    <source>
        <dbReference type="RuleBase" id="RU003346"/>
    </source>
</evidence>
<evidence type="ECO:0000313" key="11">
    <source>
        <dbReference type="Proteomes" id="UP000799772"/>
    </source>
</evidence>
<comment type="similarity">
    <text evidence="2 7">Belongs to the major facilitator superfamily. Sugar transporter (TC 2.A.1.1) family.</text>
</comment>
<dbReference type="Proteomes" id="UP000799772">
    <property type="component" value="Unassembled WGS sequence"/>
</dbReference>
<dbReference type="Pfam" id="PF00083">
    <property type="entry name" value="Sugar_tr"/>
    <property type="match status" value="1"/>
</dbReference>
<evidence type="ECO:0000256" key="4">
    <source>
        <dbReference type="ARBA" id="ARBA00022692"/>
    </source>
</evidence>
<accession>A0A9P4MAD3</accession>
<dbReference type="Gene3D" id="1.20.1250.20">
    <property type="entry name" value="MFS general substrate transporter like domains"/>
    <property type="match status" value="1"/>
</dbReference>
<dbReference type="SUPFAM" id="SSF103473">
    <property type="entry name" value="MFS general substrate transporter"/>
    <property type="match status" value="1"/>
</dbReference>
<evidence type="ECO:0000256" key="8">
    <source>
        <dbReference type="SAM" id="Phobius"/>
    </source>
</evidence>
<evidence type="ECO:0000256" key="5">
    <source>
        <dbReference type="ARBA" id="ARBA00022989"/>
    </source>
</evidence>
<keyword evidence="4 8" id="KW-0812">Transmembrane</keyword>